<organism evidence="2 3">
    <name type="scientific">Novosphingobium barchaimii LL02</name>
    <dbReference type="NCBI Taxonomy" id="1114963"/>
    <lineage>
        <taxon>Bacteria</taxon>
        <taxon>Pseudomonadati</taxon>
        <taxon>Pseudomonadota</taxon>
        <taxon>Alphaproteobacteria</taxon>
        <taxon>Sphingomonadales</taxon>
        <taxon>Sphingomonadaceae</taxon>
        <taxon>Novosphingobium</taxon>
    </lineage>
</organism>
<name>A0A0J7XYR1_9SPHN</name>
<sequence>MVALGATRKRVTKWGISMRVSFERSRSRLLAFALLAGTALGGMVAGAGIAAAQDQGAQRGYDIPPGWLADVPNRLAEQSGLQMTYEAALTQGHRTLGLRGSFAPRDAPVRLHSGTGLAARRHRRDAVSWFGWLSLSAVLVLAAKTNRERILRLISGKTV</sequence>
<proteinExistence type="predicted"/>
<evidence type="ECO:0000313" key="2">
    <source>
        <dbReference type="EMBL" id="KMS56627.1"/>
    </source>
</evidence>
<gene>
    <name evidence="2" type="ORF">V474_14170</name>
</gene>
<feature type="transmembrane region" description="Helical" evidence="1">
    <location>
        <begin position="126"/>
        <end position="143"/>
    </location>
</feature>
<dbReference type="PATRIC" id="fig|1114963.3.peg.1648"/>
<accession>A0A0J7XYR1</accession>
<evidence type="ECO:0000256" key="1">
    <source>
        <dbReference type="SAM" id="Phobius"/>
    </source>
</evidence>
<keyword evidence="1" id="KW-0812">Transmembrane</keyword>
<protein>
    <submittedName>
        <fullName evidence="2">Uncharacterized protein</fullName>
    </submittedName>
</protein>
<dbReference type="AlphaFoldDB" id="A0A0J7XYR1"/>
<keyword evidence="1" id="KW-1133">Transmembrane helix</keyword>
<keyword evidence="3" id="KW-1185">Reference proteome</keyword>
<dbReference type="EMBL" id="JACU01000004">
    <property type="protein sequence ID" value="KMS56627.1"/>
    <property type="molecule type" value="Genomic_DNA"/>
</dbReference>
<keyword evidence="1" id="KW-0472">Membrane</keyword>
<dbReference type="Proteomes" id="UP000052268">
    <property type="component" value="Unassembled WGS sequence"/>
</dbReference>
<comment type="caution">
    <text evidence="2">The sequence shown here is derived from an EMBL/GenBank/DDBJ whole genome shotgun (WGS) entry which is preliminary data.</text>
</comment>
<evidence type="ECO:0000313" key="3">
    <source>
        <dbReference type="Proteomes" id="UP000052268"/>
    </source>
</evidence>
<dbReference type="Gene3D" id="3.55.50.30">
    <property type="match status" value="1"/>
</dbReference>
<reference evidence="2 3" key="1">
    <citation type="journal article" date="2015" name="G3 (Bethesda)">
        <title>Insights into Ongoing Evolution of the Hexachlorocyclohexane Catabolic Pathway from Comparative Genomics of Ten Sphingomonadaceae Strains.</title>
        <authorList>
            <person name="Pearce S.L."/>
            <person name="Oakeshott J.G."/>
            <person name="Pandey G."/>
        </authorList>
    </citation>
    <scope>NUCLEOTIDE SEQUENCE [LARGE SCALE GENOMIC DNA]</scope>
    <source>
        <strain evidence="2 3">LL02</strain>
    </source>
</reference>